<dbReference type="EMBL" id="BAAAZR010000008">
    <property type="protein sequence ID" value="GAA3814094.1"/>
    <property type="molecule type" value="Genomic_DNA"/>
</dbReference>
<dbReference type="SUPFAM" id="SSF48452">
    <property type="entry name" value="TPR-like"/>
    <property type="match status" value="1"/>
</dbReference>
<dbReference type="PRINTS" id="PR00364">
    <property type="entry name" value="DISEASERSIST"/>
</dbReference>
<dbReference type="PANTHER" id="PTHR47691">
    <property type="entry name" value="REGULATOR-RELATED"/>
    <property type="match status" value="1"/>
</dbReference>
<evidence type="ECO:0000259" key="2">
    <source>
        <dbReference type="Pfam" id="PF00931"/>
    </source>
</evidence>
<proteinExistence type="predicted"/>
<dbReference type="InterPro" id="IPR027417">
    <property type="entry name" value="P-loop_NTPase"/>
</dbReference>
<feature type="domain" description="NB-ARC" evidence="2">
    <location>
        <begin position="15"/>
        <end position="130"/>
    </location>
</feature>
<keyword evidence="5" id="KW-1185">Reference proteome</keyword>
<comment type="caution">
    <text evidence="4">The sequence shown here is derived from an EMBL/GenBank/DDBJ whole genome shotgun (WGS) entry which is preliminary data.</text>
</comment>
<dbReference type="PANTHER" id="PTHR47691:SF3">
    <property type="entry name" value="HTH-TYPE TRANSCRIPTIONAL REGULATOR RV0890C-RELATED"/>
    <property type="match status" value="1"/>
</dbReference>
<organism evidence="4 5">
    <name type="scientific">Sphaerisporangium flaviroseum</name>
    <dbReference type="NCBI Taxonomy" id="509199"/>
    <lineage>
        <taxon>Bacteria</taxon>
        <taxon>Bacillati</taxon>
        <taxon>Actinomycetota</taxon>
        <taxon>Actinomycetes</taxon>
        <taxon>Streptosporangiales</taxon>
        <taxon>Streptosporangiaceae</taxon>
        <taxon>Sphaerisporangium</taxon>
    </lineage>
</organism>
<evidence type="ECO:0000259" key="3">
    <source>
        <dbReference type="Pfam" id="PF25872"/>
    </source>
</evidence>
<feature type="domain" description="Winged helix-turn-helix" evidence="3">
    <location>
        <begin position="299"/>
        <end position="372"/>
    </location>
</feature>
<accession>A0ABP7IB44</accession>
<evidence type="ECO:0008006" key="6">
    <source>
        <dbReference type="Google" id="ProtNLM"/>
    </source>
</evidence>
<protein>
    <recommendedName>
        <fullName evidence="6">NB-ARC domain-containing protein</fullName>
    </recommendedName>
</protein>
<dbReference type="SUPFAM" id="SSF52540">
    <property type="entry name" value="P-loop containing nucleoside triphosphate hydrolases"/>
    <property type="match status" value="1"/>
</dbReference>
<evidence type="ECO:0000313" key="4">
    <source>
        <dbReference type="EMBL" id="GAA3814094.1"/>
    </source>
</evidence>
<dbReference type="InterPro" id="IPR002182">
    <property type="entry name" value="NB-ARC"/>
</dbReference>
<sequence>MGRRDETAHIVRMLEESRLVTLTGVGGVGKTRLALRVARNLQARFPGGVWFVELSSLREPELLGHAVCSVLRLAQQAGRSQMAVLEEFLSGRRSLIVLDTFEHLVDGCAAMVGTLLRAVPDLRIVVTSRSMLGLDGESCFQVEPLPVEGRYRSAGPSTGRPAEVGDERPAVVGDGRPVMVGDERPAVVGDGRAAGRSTSVGPVQEGAVALFAERAASLVPGFVPTPEIALLCQRLDGIPLAIELAAVRLRTLSVEQIMGRIDHRFDLLWSENLAGLPRHQTMRTAIGWSHELCEPLERLLWARLSVFAGDFDLEAAQAICADPDMNVETGLHRAQVEDLLIALVEKSIVRRDDTGKAIRFRMLDTVREYGIEWLRELGQYASARRRHRDYYLDLARRFDHEWFGPGQVAWYVRMNREFPNLRSVLDLCLSGPDPAEHAVGLEMAGRLAYFWMACGFIAEGRHYLQRALSLCHIPGTSLSRALWACAWLTDFQGDLDEANDLATECLSQAFAQNDGASTGWGIVCCANTGLRWGYVSEALAMYERARGTHEEGGDRGAGLAYALAGQAYVLTRLGRQEEALSCLRQQASLCGSWGDVWLQSTGDWVRSIIELDRGDFFSADRFARTSLRAKYLLHDSAGMAVALVSLSCAAAGLGEMVRAARLLGIGDLVEQGSGLLLAGPYSDGLREETKSRARAVLGDQAFEAAFGRGRALGIEGSLAYALIEDDPELGC</sequence>
<dbReference type="Pfam" id="PF00931">
    <property type="entry name" value="NB-ARC"/>
    <property type="match status" value="1"/>
</dbReference>
<evidence type="ECO:0000256" key="1">
    <source>
        <dbReference type="SAM" id="MobiDB-lite"/>
    </source>
</evidence>
<reference evidence="5" key="1">
    <citation type="journal article" date="2019" name="Int. J. Syst. Evol. Microbiol.">
        <title>The Global Catalogue of Microorganisms (GCM) 10K type strain sequencing project: providing services to taxonomists for standard genome sequencing and annotation.</title>
        <authorList>
            <consortium name="The Broad Institute Genomics Platform"/>
            <consortium name="The Broad Institute Genome Sequencing Center for Infectious Disease"/>
            <person name="Wu L."/>
            <person name="Ma J."/>
        </authorList>
    </citation>
    <scope>NUCLEOTIDE SEQUENCE [LARGE SCALE GENOMIC DNA]</scope>
    <source>
        <strain evidence="5">JCM 16908</strain>
    </source>
</reference>
<dbReference type="Proteomes" id="UP001500888">
    <property type="component" value="Unassembled WGS sequence"/>
</dbReference>
<dbReference type="InterPro" id="IPR058852">
    <property type="entry name" value="HTH_77"/>
</dbReference>
<dbReference type="InterPro" id="IPR011990">
    <property type="entry name" value="TPR-like_helical_dom_sf"/>
</dbReference>
<gene>
    <name evidence="4" type="ORF">GCM10022226_38630</name>
</gene>
<name>A0ABP7IB44_9ACTN</name>
<dbReference type="Gene3D" id="3.40.50.300">
    <property type="entry name" value="P-loop containing nucleotide triphosphate hydrolases"/>
    <property type="match status" value="1"/>
</dbReference>
<dbReference type="Gene3D" id="1.25.40.10">
    <property type="entry name" value="Tetratricopeptide repeat domain"/>
    <property type="match status" value="1"/>
</dbReference>
<feature type="region of interest" description="Disordered" evidence="1">
    <location>
        <begin position="151"/>
        <end position="176"/>
    </location>
</feature>
<dbReference type="Pfam" id="PF25872">
    <property type="entry name" value="HTH_77"/>
    <property type="match status" value="1"/>
</dbReference>
<evidence type="ECO:0000313" key="5">
    <source>
        <dbReference type="Proteomes" id="UP001500888"/>
    </source>
</evidence>